<accession>A0A2S5BJ85</accession>
<evidence type="ECO:0000313" key="3">
    <source>
        <dbReference type="EMBL" id="POY76818.1"/>
    </source>
</evidence>
<evidence type="ECO:0000259" key="2">
    <source>
        <dbReference type="Pfam" id="PF26147"/>
    </source>
</evidence>
<feature type="compositionally biased region" description="Low complexity" evidence="1">
    <location>
        <begin position="209"/>
        <end position="222"/>
    </location>
</feature>
<dbReference type="PANTHER" id="PTHR47349">
    <property type="entry name" value="CHROMOSOME 8, WHOLE GENOME SHOTGUN SEQUENCE"/>
    <property type="match status" value="1"/>
</dbReference>
<feature type="compositionally biased region" description="Low complexity" evidence="1">
    <location>
        <begin position="102"/>
        <end position="119"/>
    </location>
</feature>
<reference evidence="3 4" key="1">
    <citation type="journal article" date="2018" name="Front. Microbiol.">
        <title>Prospects for Fungal Bioremediation of Acidic Radioactive Waste Sites: Characterization and Genome Sequence of Rhodotorula taiwanensis MD1149.</title>
        <authorList>
            <person name="Tkavc R."/>
            <person name="Matrosova V.Y."/>
            <person name="Grichenko O.E."/>
            <person name="Gostincar C."/>
            <person name="Volpe R.P."/>
            <person name="Klimenkova P."/>
            <person name="Gaidamakova E.K."/>
            <person name="Zhou C.E."/>
            <person name="Stewart B.J."/>
            <person name="Lyman M.G."/>
            <person name="Malfatti S.A."/>
            <person name="Rubinfeld B."/>
            <person name="Courtot M."/>
            <person name="Singh J."/>
            <person name="Dalgard C.L."/>
            <person name="Hamilton T."/>
            <person name="Frey K.G."/>
            <person name="Gunde-Cimerman N."/>
            <person name="Dugan L."/>
            <person name="Daly M.J."/>
        </authorList>
    </citation>
    <scope>NUCLEOTIDE SEQUENCE [LARGE SCALE GENOMIC DNA]</scope>
    <source>
        <strain evidence="3 4">MD1149</strain>
    </source>
</reference>
<feature type="domain" description="YMC020W-like alpha/beta hydrolase" evidence="2">
    <location>
        <begin position="751"/>
        <end position="1105"/>
    </location>
</feature>
<name>A0A2S5BJ85_9BASI</name>
<feature type="compositionally biased region" description="Low complexity" evidence="1">
    <location>
        <begin position="33"/>
        <end position="70"/>
    </location>
</feature>
<dbReference type="InterPro" id="IPR058934">
    <property type="entry name" value="YMC020W-like"/>
</dbReference>
<feature type="compositionally biased region" description="Polar residues" evidence="1">
    <location>
        <begin position="372"/>
        <end position="393"/>
    </location>
</feature>
<feature type="compositionally biased region" description="Polar residues" evidence="1">
    <location>
        <begin position="616"/>
        <end position="631"/>
    </location>
</feature>
<feature type="compositionally biased region" description="Acidic residues" evidence="1">
    <location>
        <begin position="132"/>
        <end position="145"/>
    </location>
</feature>
<feature type="compositionally biased region" description="Low complexity" evidence="1">
    <location>
        <begin position="262"/>
        <end position="278"/>
    </location>
</feature>
<evidence type="ECO:0000256" key="1">
    <source>
        <dbReference type="SAM" id="MobiDB-lite"/>
    </source>
</evidence>
<sequence length="1153" mass="122997">MPASWRSGVSRPAPPITSDNPNNPTLDALFAGPSRSHSPAMSRPSSSTASTPGSSGRSLSSSSSAYSLLSKKMAQIADDEDDRMSIRSGMTVTGRSRQGSVSGESTARGRSRAGSIASSVRTTRDWHRGDSLAEEDEIEPMDLDEPAPANANGGGAASSVSLKGKERAAADDVTDTKRQRLRPSASPALKASRPRRISTNANPGNVSSPALPTLATTTADDLMPSMRYKSSRPASSASSTASASRPKAKSVSVPPEGPADMSRTSSNSSVAAATAPPADQTVTLERAPDEARTGSRPAVVLDPPPVPRGWLSLLARPKPSTSSLASRDDPESQSNAAATADEAVTARAGADTVPMEEDATPPTTPQAGRSGPATSPKSPSETATAVPSEQTTPRPEELPRLSWREWAWSSRRPPASEPAEPGPAPNPEIAEVVDETAPVAPPPNDKALGPTEEPSASSAAAPLPTQEDPSPTYSRSSWLGAWWGASGAATTPAEAIAQRKREAWALKLAADRAAGIKAIEAAPEPVQGQAGADQEASLRAESTVSVTEEGVVTAPQPLRKKASDSWNALSRSLAASSASLSGISPSKSILALRVPFTGAGAAASSAASTQSRDSSHANGTAPSSPQLSAQSDLGPVKPLTGSIRTSNARRVNEVFESAPPVENLVLPTFGDTFLRPPRSFAPKRSTLTRAVSVVSAYLFQRHPAEEAPTSPILANARQLAGIDNKDLLVEMKNDPAERLPKALEVMGEAPRLEKVKRVVTIGIHGWFTSSNMVKSVLGEQTGTSVKFATMMHDAVHSFLEDRDIGAFNIQAIALEGQGEVEHRVDKLYEQLVARKEWLQAIKMADAVFFATHSQGAIVTTQLIARLLDQELIRGPQTHLYIYFVPYLCLSALLTLIDRLAMCGIAQGPFIYLYQSMALAPYFTYVESTAARELFDFQNPESIAAIKFLEALRITLNAGVKITTIGSLNDQVVPLYSALFSGVSHPSILRAVYIDSDAFRTSDFLANLIVFSIRLRNAGLSDHDLVYHVSEALAGALTGVGHSKIYEEEDVYKLAVRYHFETTHATEAPTHLDTRATAPALSMSFNPRDRRNPYLLTWALRGIIEDAQVRELFSNELLALREAYEIWRPQTKVLKDVKLKLEGIRMMNWKSGKL</sequence>
<feature type="compositionally biased region" description="Polar residues" evidence="1">
    <location>
        <begin position="88"/>
        <end position="101"/>
    </location>
</feature>
<feature type="compositionally biased region" description="Basic and acidic residues" evidence="1">
    <location>
        <begin position="122"/>
        <end position="131"/>
    </location>
</feature>
<dbReference type="Pfam" id="PF26147">
    <property type="entry name" value="AB_HYDROLASE_YMC0-YMC35"/>
    <property type="match status" value="1"/>
</dbReference>
<feature type="compositionally biased region" description="Polar residues" evidence="1">
    <location>
        <begin position="197"/>
        <end position="208"/>
    </location>
</feature>
<organism evidence="3 4">
    <name type="scientific">Rhodotorula taiwanensis</name>
    <dbReference type="NCBI Taxonomy" id="741276"/>
    <lineage>
        <taxon>Eukaryota</taxon>
        <taxon>Fungi</taxon>
        <taxon>Dikarya</taxon>
        <taxon>Basidiomycota</taxon>
        <taxon>Pucciniomycotina</taxon>
        <taxon>Microbotryomycetes</taxon>
        <taxon>Sporidiobolales</taxon>
        <taxon>Sporidiobolaceae</taxon>
        <taxon>Rhodotorula</taxon>
    </lineage>
</organism>
<dbReference type="AlphaFoldDB" id="A0A2S5BJ85"/>
<comment type="caution">
    <text evidence="3">The sequence shown here is derived from an EMBL/GenBank/DDBJ whole genome shotgun (WGS) entry which is preliminary data.</text>
</comment>
<keyword evidence="4" id="KW-1185">Reference proteome</keyword>
<feature type="compositionally biased region" description="Low complexity" evidence="1">
    <location>
        <begin position="231"/>
        <end position="245"/>
    </location>
</feature>
<gene>
    <name evidence="3" type="ORF">BMF94_0070</name>
</gene>
<feature type="region of interest" description="Disordered" evidence="1">
    <location>
        <begin position="525"/>
        <end position="563"/>
    </location>
</feature>
<feature type="region of interest" description="Disordered" evidence="1">
    <location>
        <begin position="1"/>
        <end position="478"/>
    </location>
</feature>
<dbReference type="InterPro" id="IPR058933">
    <property type="entry name" value="YMC020W-like_ab_hydrolase"/>
</dbReference>
<proteinExistence type="predicted"/>
<evidence type="ECO:0000313" key="4">
    <source>
        <dbReference type="Proteomes" id="UP000237144"/>
    </source>
</evidence>
<protein>
    <recommendedName>
        <fullName evidence="2">YMC020W-like alpha/beta hydrolase domain-containing protein</fullName>
    </recommendedName>
</protein>
<feature type="compositionally biased region" description="Low complexity" evidence="1">
    <location>
        <begin position="541"/>
        <end position="553"/>
    </location>
</feature>
<feature type="compositionally biased region" description="Basic and acidic residues" evidence="1">
    <location>
        <begin position="394"/>
        <end position="403"/>
    </location>
</feature>
<dbReference type="PANTHER" id="PTHR47349:SF1">
    <property type="entry name" value="AER328WP"/>
    <property type="match status" value="1"/>
</dbReference>
<dbReference type="EMBL" id="PJQD01000001">
    <property type="protein sequence ID" value="POY76818.1"/>
    <property type="molecule type" value="Genomic_DNA"/>
</dbReference>
<feature type="compositionally biased region" description="Low complexity" evidence="1">
    <location>
        <begin position="336"/>
        <end position="350"/>
    </location>
</feature>
<dbReference type="Proteomes" id="UP000237144">
    <property type="component" value="Unassembled WGS sequence"/>
</dbReference>
<feature type="region of interest" description="Disordered" evidence="1">
    <location>
        <begin position="605"/>
        <end position="644"/>
    </location>
</feature>
<dbReference type="OrthoDB" id="5598028at2759"/>
<feature type="compositionally biased region" description="Basic and acidic residues" evidence="1">
    <location>
        <begin position="163"/>
        <end position="178"/>
    </location>
</feature>